<feature type="compositionally biased region" description="Polar residues" evidence="1">
    <location>
        <begin position="1"/>
        <end position="14"/>
    </location>
</feature>
<evidence type="ECO:0000256" key="1">
    <source>
        <dbReference type="SAM" id="MobiDB-lite"/>
    </source>
</evidence>
<dbReference type="PROSITE" id="PS50007">
    <property type="entry name" value="PIPLC_X_DOMAIN"/>
    <property type="match status" value="1"/>
</dbReference>
<dbReference type="Gene3D" id="3.20.20.190">
    <property type="entry name" value="Phosphatidylinositol (PI) phosphodiesterase"/>
    <property type="match status" value="1"/>
</dbReference>
<dbReference type="OrthoDB" id="1046782at2759"/>
<dbReference type="Pfam" id="PF00388">
    <property type="entry name" value="PI-PLC-X"/>
    <property type="match status" value="1"/>
</dbReference>
<dbReference type="PANTHER" id="PTHR13593">
    <property type="match status" value="1"/>
</dbReference>
<feature type="domain" description="Phosphatidylinositol-specific phospholipase C X" evidence="2">
    <location>
        <begin position="36"/>
        <end position="166"/>
    </location>
</feature>
<evidence type="ECO:0000313" key="3">
    <source>
        <dbReference type="Proteomes" id="UP000515159"/>
    </source>
</evidence>
<evidence type="ECO:0000259" key="2">
    <source>
        <dbReference type="Pfam" id="PF00388"/>
    </source>
</evidence>
<dbReference type="AlphaFoldDB" id="A0A6P8RCU0"/>
<organism evidence="3 4">
    <name type="scientific">Geotrypetes seraphini</name>
    <name type="common">Gaboon caecilian</name>
    <name type="synonym">Caecilia seraphini</name>
    <dbReference type="NCBI Taxonomy" id="260995"/>
    <lineage>
        <taxon>Eukaryota</taxon>
        <taxon>Metazoa</taxon>
        <taxon>Chordata</taxon>
        <taxon>Craniata</taxon>
        <taxon>Vertebrata</taxon>
        <taxon>Euteleostomi</taxon>
        <taxon>Amphibia</taxon>
        <taxon>Gymnophiona</taxon>
        <taxon>Geotrypetes</taxon>
    </lineage>
</organism>
<dbReference type="InterPro" id="IPR000909">
    <property type="entry name" value="PLipase_C_PInositol-sp_X_dom"/>
</dbReference>
<evidence type="ECO:0000313" key="4">
    <source>
        <dbReference type="RefSeq" id="XP_033799903.1"/>
    </source>
</evidence>
<protein>
    <submittedName>
        <fullName evidence="4">1-phosphatidylinositol phosphodiesterase-like</fullName>
    </submittedName>
</protein>
<dbReference type="CDD" id="cd08586">
    <property type="entry name" value="PI-PLCc_BcPLC_like"/>
    <property type="match status" value="1"/>
</dbReference>
<dbReference type="RefSeq" id="XP_033799903.1">
    <property type="nucleotide sequence ID" value="XM_033944012.1"/>
</dbReference>
<dbReference type="PANTHER" id="PTHR13593:SF113">
    <property type="entry name" value="SI:DKEY-266F7.9"/>
    <property type="match status" value="1"/>
</dbReference>
<dbReference type="SUPFAM" id="SSF51695">
    <property type="entry name" value="PLC-like phosphodiesterases"/>
    <property type="match status" value="1"/>
</dbReference>
<accession>A0A6P8RCU0</accession>
<dbReference type="GeneID" id="117360317"/>
<dbReference type="KEGG" id="gsh:117360317"/>
<dbReference type="GO" id="GO:0008081">
    <property type="term" value="F:phosphoric diester hydrolase activity"/>
    <property type="evidence" value="ECO:0007669"/>
    <property type="project" value="InterPro"/>
</dbReference>
<name>A0A6P8RCU0_GEOSA</name>
<keyword evidence="3" id="KW-1185">Reference proteome</keyword>
<feature type="region of interest" description="Disordered" evidence="1">
    <location>
        <begin position="1"/>
        <end position="20"/>
    </location>
</feature>
<dbReference type="Proteomes" id="UP000515159">
    <property type="component" value="Chromosome 5"/>
</dbReference>
<dbReference type="GO" id="GO:0006629">
    <property type="term" value="P:lipid metabolic process"/>
    <property type="evidence" value="ECO:0007669"/>
    <property type="project" value="InterPro"/>
</dbReference>
<gene>
    <name evidence="4" type="primary">LOC117360317</name>
</gene>
<proteinExistence type="predicted"/>
<sequence>MGSVQTKEYNSSDDPTIKNPDWMSSLPDTMSLQHLSIPGTHSSVVFYGGNMFQTQTWHLSKQYEAGIRYVDIHCRHHYNTLPVHDGIIYQHQTLDNIFLTTIDFLRNHSREIILMHIKEEFEPEGNSQDFFSTVDNYMTNAGKSWFWISSIIPSVGEARGKIIILQNYDGPEMGINYNTLNISDDFHVPTLFDIGKKWFIVERHLNEAYLTNFDELYLTVCAGGSSGAYPYSVAGEINGKLYNYLASRSHEKLRYGIIAINYPGSELIQLIIRNQPDSSTLSLTASLAIPDVPLPPKPAKSNISSTTNPKKGM</sequence>
<dbReference type="InParanoid" id="A0A6P8RCU0"/>
<dbReference type="InterPro" id="IPR017946">
    <property type="entry name" value="PLC-like_Pdiesterase_TIM-brl"/>
</dbReference>
<dbReference type="InterPro" id="IPR051057">
    <property type="entry name" value="PI-PLC_domain"/>
</dbReference>
<reference evidence="4" key="1">
    <citation type="submission" date="2025-08" db="UniProtKB">
        <authorList>
            <consortium name="RefSeq"/>
        </authorList>
    </citation>
    <scope>IDENTIFICATION</scope>
</reference>